<dbReference type="Proteomes" id="UP000255167">
    <property type="component" value="Unassembled WGS sequence"/>
</dbReference>
<dbReference type="InterPro" id="IPR025885">
    <property type="entry name" value="PapC_N"/>
</dbReference>
<evidence type="ECO:0000256" key="7">
    <source>
        <dbReference type="ARBA" id="ARBA00023237"/>
    </source>
</evidence>
<dbReference type="GO" id="GO:0009279">
    <property type="term" value="C:cell outer membrane"/>
    <property type="evidence" value="ECO:0007669"/>
    <property type="project" value="UniProtKB-SubCell"/>
</dbReference>
<evidence type="ECO:0000256" key="2">
    <source>
        <dbReference type="ARBA" id="ARBA00008064"/>
    </source>
</evidence>
<keyword evidence="5" id="KW-0732">Signal</keyword>
<evidence type="ECO:0000256" key="5">
    <source>
        <dbReference type="ARBA" id="ARBA00022729"/>
    </source>
</evidence>
<evidence type="ECO:0000256" key="4">
    <source>
        <dbReference type="ARBA" id="ARBA00022692"/>
    </source>
</evidence>
<dbReference type="Gene3D" id="3.10.20.410">
    <property type="match status" value="1"/>
</dbReference>
<comment type="similarity">
    <text evidence="2">Belongs to the fimbrial export usher family.</text>
</comment>
<name>A0A378FNJ0_KLEPN</name>
<keyword evidence="6" id="KW-0472">Membrane</keyword>
<keyword evidence="7" id="KW-0998">Cell outer membrane</keyword>
<dbReference type="InterPro" id="IPR000015">
    <property type="entry name" value="Fimb_usher"/>
</dbReference>
<protein>
    <submittedName>
        <fullName evidence="9">Fimbrial usher family protein</fullName>
    </submittedName>
</protein>
<feature type="domain" description="PapC N-terminal" evidence="8">
    <location>
        <begin position="46"/>
        <end position="191"/>
    </location>
</feature>
<dbReference type="PANTHER" id="PTHR30451">
    <property type="entry name" value="OUTER MEMBRANE USHER PROTEIN"/>
    <property type="match status" value="1"/>
</dbReference>
<dbReference type="PANTHER" id="PTHR30451:SF8">
    <property type="entry name" value="FIMBRIAL USHER PROTEIN"/>
    <property type="match status" value="1"/>
</dbReference>
<dbReference type="SUPFAM" id="SSF141729">
    <property type="entry name" value="FimD N-terminal domain-like"/>
    <property type="match status" value="1"/>
</dbReference>
<dbReference type="AlphaFoldDB" id="A0A378FNJ0"/>
<dbReference type="Pfam" id="PF13954">
    <property type="entry name" value="PapC_N"/>
    <property type="match status" value="1"/>
</dbReference>
<evidence type="ECO:0000256" key="6">
    <source>
        <dbReference type="ARBA" id="ARBA00023136"/>
    </source>
</evidence>
<evidence type="ECO:0000313" key="9">
    <source>
        <dbReference type="EMBL" id="STW46782.1"/>
    </source>
</evidence>
<dbReference type="EMBL" id="UGNC01000005">
    <property type="protein sequence ID" value="STW46782.1"/>
    <property type="molecule type" value="Genomic_DNA"/>
</dbReference>
<dbReference type="GO" id="GO:0015473">
    <property type="term" value="F:fimbrial usher porin activity"/>
    <property type="evidence" value="ECO:0007669"/>
    <property type="project" value="InterPro"/>
</dbReference>
<reference evidence="9 10" key="1">
    <citation type="submission" date="2018-06" db="EMBL/GenBank/DDBJ databases">
        <authorList>
            <consortium name="Pathogen Informatics"/>
            <person name="Doyle S."/>
        </authorList>
    </citation>
    <scope>NUCLEOTIDE SEQUENCE [LARGE SCALE GENOMIC DNA]</scope>
    <source>
        <strain evidence="9 10">NCTC9617</strain>
    </source>
</reference>
<sequence length="269" mass="29680">MIMVCQGRNIPLSFSSVELLFSTKSICVAIILCLSTLPSRAEAGEYFNPNLLEVAESPAASVDLSYFSQDGIPPGTYHLDVYINDKYVSSDSLTFQEISHDAGATASPCLSAEYLNSWLINTTAYPQLFEAGETCARLSAIPGMTFSVSLAQQRIDFTVPQAAMLNRPRDYIPESQWQQGINAGLLNYSVTGQRNAPRHNGATIDSQFVSLQPGLNLGPWRLRNYSTYSHSDNNSRWESVYSILPAIFTPYAASWWSVIRIPLPAFSTV</sequence>
<keyword evidence="3" id="KW-0813">Transport</keyword>
<gene>
    <name evidence="9" type="primary">fimD_10</name>
    <name evidence="9" type="ORF">NCTC9617_03311</name>
</gene>
<dbReference type="GO" id="GO:0009297">
    <property type="term" value="P:pilus assembly"/>
    <property type="evidence" value="ECO:0007669"/>
    <property type="project" value="InterPro"/>
</dbReference>
<evidence type="ECO:0000256" key="3">
    <source>
        <dbReference type="ARBA" id="ARBA00022448"/>
    </source>
</evidence>
<proteinExistence type="inferred from homology"/>
<evidence type="ECO:0000313" key="10">
    <source>
        <dbReference type="Proteomes" id="UP000255167"/>
    </source>
</evidence>
<organism evidence="9 10">
    <name type="scientific">Klebsiella pneumoniae</name>
    <dbReference type="NCBI Taxonomy" id="573"/>
    <lineage>
        <taxon>Bacteria</taxon>
        <taxon>Pseudomonadati</taxon>
        <taxon>Pseudomonadota</taxon>
        <taxon>Gammaproteobacteria</taxon>
        <taxon>Enterobacterales</taxon>
        <taxon>Enterobacteriaceae</taxon>
        <taxon>Klebsiella/Raoultella group</taxon>
        <taxon>Klebsiella</taxon>
        <taxon>Klebsiella pneumoniae complex</taxon>
    </lineage>
</organism>
<keyword evidence="4" id="KW-0812">Transmembrane</keyword>
<comment type="subcellular location">
    <subcellularLocation>
        <location evidence="1">Cell outer membrane</location>
        <topology evidence="1">Multi-pass membrane protein</topology>
    </subcellularLocation>
</comment>
<accession>A0A378FNJ0</accession>
<evidence type="ECO:0000256" key="1">
    <source>
        <dbReference type="ARBA" id="ARBA00004571"/>
    </source>
</evidence>
<dbReference type="InterPro" id="IPR037224">
    <property type="entry name" value="PapC_N_sf"/>
</dbReference>
<evidence type="ECO:0000259" key="8">
    <source>
        <dbReference type="Pfam" id="PF13954"/>
    </source>
</evidence>